<dbReference type="PANTHER" id="PTHR47074:SF61">
    <property type="entry name" value="RNASE H TYPE-1 DOMAIN-CONTAINING PROTEIN"/>
    <property type="match status" value="1"/>
</dbReference>
<dbReference type="GO" id="GO:0003676">
    <property type="term" value="F:nucleic acid binding"/>
    <property type="evidence" value="ECO:0007669"/>
    <property type="project" value="InterPro"/>
</dbReference>
<dbReference type="GO" id="GO:0004523">
    <property type="term" value="F:RNA-DNA hybrid ribonuclease activity"/>
    <property type="evidence" value="ECO:0007669"/>
    <property type="project" value="InterPro"/>
</dbReference>
<dbReference type="InterPro" id="IPR036397">
    <property type="entry name" value="RNaseH_sf"/>
</dbReference>
<dbReference type="InterPro" id="IPR052929">
    <property type="entry name" value="RNase_H-like_EbsB-rel"/>
</dbReference>
<name>A0A7J8L9V7_9ROSI</name>
<dbReference type="InterPro" id="IPR002156">
    <property type="entry name" value="RNaseH_domain"/>
</dbReference>
<sequence length="286" mass="32710">MRTVMAEDRCSRCGQEGDDSFHVFYLCPTTKEIWSHLNFSWIFNNSHMDTWSWLTWVFSKGTNEQCRSFCCGLWLIWTNRNKLLYENRSNTSWDISKQIQSYILELEGSRERELIEGNSARSRQGSQRGKNAILFDAAFDLKNSRSASGLVVCNEEGKIVAAKSTLHEDIASPFAAEAVAGLQAARLGIQLGFHTVDIIGDSRTVITKCQIRSRDKSEIGAIISDIQSLKDQYRRIKFHFIPRSENKEAHSLARETLKKGREQYLEGETFRSSRGEMVPNHRISSE</sequence>
<dbReference type="CDD" id="cd06222">
    <property type="entry name" value="RNase_H_like"/>
    <property type="match status" value="1"/>
</dbReference>
<evidence type="ECO:0000313" key="3">
    <source>
        <dbReference type="EMBL" id="MBA0549102.1"/>
    </source>
</evidence>
<dbReference type="AlphaFoldDB" id="A0A7J8L9V7"/>
<keyword evidence="4" id="KW-1185">Reference proteome</keyword>
<feature type="region of interest" description="Disordered" evidence="1">
    <location>
        <begin position="264"/>
        <end position="286"/>
    </location>
</feature>
<dbReference type="Proteomes" id="UP000593572">
    <property type="component" value="Unassembled WGS sequence"/>
</dbReference>
<protein>
    <recommendedName>
        <fullName evidence="2">RNase H type-1 domain-containing protein</fullName>
    </recommendedName>
</protein>
<dbReference type="Pfam" id="PF13456">
    <property type="entry name" value="RVT_3"/>
    <property type="match status" value="1"/>
</dbReference>
<feature type="compositionally biased region" description="Basic and acidic residues" evidence="1">
    <location>
        <begin position="264"/>
        <end position="274"/>
    </location>
</feature>
<reference evidence="3 4" key="1">
    <citation type="journal article" date="2019" name="Genome Biol. Evol.">
        <title>Insights into the evolution of the New World diploid cottons (Gossypium, subgenus Houzingenia) based on genome sequencing.</title>
        <authorList>
            <person name="Grover C.E."/>
            <person name="Arick M.A. 2nd"/>
            <person name="Thrash A."/>
            <person name="Conover J.L."/>
            <person name="Sanders W.S."/>
            <person name="Peterson D.G."/>
            <person name="Frelichowski J.E."/>
            <person name="Scheffler J.A."/>
            <person name="Scheffler B.E."/>
            <person name="Wendel J.F."/>
        </authorList>
    </citation>
    <scope>NUCLEOTIDE SEQUENCE [LARGE SCALE GENOMIC DNA]</scope>
    <source>
        <strain evidence="3">157</strain>
        <tissue evidence="3">Leaf</tissue>
    </source>
</reference>
<evidence type="ECO:0000259" key="2">
    <source>
        <dbReference type="Pfam" id="PF13456"/>
    </source>
</evidence>
<dbReference type="InterPro" id="IPR012337">
    <property type="entry name" value="RNaseH-like_sf"/>
</dbReference>
<gene>
    <name evidence="3" type="ORF">Golob_020157</name>
</gene>
<organism evidence="3 4">
    <name type="scientific">Gossypium lobatum</name>
    <dbReference type="NCBI Taxonomy" id="34289"/>
    <lineage>
        <taxon>Eukaryota</taxon>
        <taxon>Viridiplantae</taxon>
        <taxon>Streptophyta</taxon>
        <taxon>Embryophyta</taxon>
        <taxon>Tracheophyta</taxon>
        <taxon>Spermatophyta</taxon>
        <taxon>Magnoliopsida</taxon>
        <taxon>eudicotyledons</taxon>
        <taxon>Gunneridae</taxon>
        <taxon>Pentapetalae</taxon>
        <taxon>rosids</taxon>
        <taxon>malvids</taxon>
        <taxon>Malvales</taxon>
        <taxon>Malvaceae</taxon>
        <taxon>Malvoideae</taxon>
        <taxon>Gossypium</taxon>
    </lineage>
</organism>
<proteinExistence type="predicted"/>
<dbReference type="Gene3D" id="3.30.420.10">
    <property type="entry name" value="Ribonuclease H-like superfamily/Ribonuclease H"/>
    <property type="match status" value="1"/>
</dbReference>
<dbReference type="EMBL" id="JABEZX010000001">
    <property type="protein sequence ID" value="MBA0549102.1"/>
    <property type="molecule type" value="Genomic_DNA"/>
</dbReference>
<comment type="caution">
    <text evidence="3">The sequence shown here is derived from an EMBL/GenBank/DDBJ whole genome shotgun (WGS) entry which is preliminary data.</text>
</comment>
<dbReference type="SUPFAM" id="SSF53098">
    <property type="entry name" value="Ribonuclease H-like"/>
    <property type="match status" value="1"/>
</dbReference>
<evidence type="ECO:0000313" key="4">
    <source>
        <dbReference type="Proteomes" id="UP000593572"/>
    </source>
</evidence>
<dbReference type="InterPro" id="IPR044730">
    <property type="entry name" value="RNase_H-like_dom_plant"/>
</dbReference>
<dbReference type="PANTHER" id="PTHR47074">
    <property type="entry name" value="BNAC02G40300D PROTEIN"/>
    <property type="match status" value="1"/>
</dbReference>
<accession>A0A7J8L9V7</accession>
<feature type="domain" description="RNase H type-1" evidence="2">
    <location>
        <begin position="135"/>
        <end position="255"/>
    </location>
</feature>
<evidence type="ECO:0000256" key="1">
    <source>
        <dbReference type="SAM" id="MobiDB-lite"/>
    </source>
</evidence>